<feature type="compositionally biased region" description="Pro residues" evidence="1">
    <location>
        <begin position="84"/>
        <end position="100"/>
    </location>
</feature>
<dbReference type="InterPro" id="IPR018392">
    <property type="entry name" value="LysM"/>
</dbReference>
<name>A0A1E5L2S2_9FIRM</name>
<dbReference type="EMBL" id="MJAT01000038">
    <property type="protein sequence ID" value="OEH84397.1"/>
    <property type="molecule type" value="Genomic_DNA"/>
</dbReference>
<sequence>MDYNRTYVVKPGDTMYKIAKRFNVPLEVLIAANPQISNPDLIYPGQIIMIPASTPGPLPCPPKHDHHHHHPHHPHHEHHHPQRPRPMPIQPCPQPAPNPCLRPRATRPCPQPMPYPMQNPIQSPMYDEGPYPCLPTGIPRSKCGCDYPTVGPRYPLGPNWRMYQGQPSGGWYENYPVFPGVGEYPMYPGNYTMDEEEN</sequence>
<feature type="region of interest" description="Disordered" evidence="1">
    <location>
        <begin position="56"/>
        <end position="105"/>
    </location>
</feature>
<proteinExistence type="predicted"/>
<dbReference type="InterPro" id="IPR036779">
    <property type="entry name" value="LysM_dom_sf"/>
</dbReference>
<dbReference type="STRING" id="1390249.BHU72_09260"/>
<comment type="caution">
    <text evidence="3">The sequence shown here is derived from an EMBL/GenBank/DDBJ whole genome shotgun (WGS) entry which is preliminary data.</text>
</comment>
<keyword evidence="4" id="KW-1185">Reference proteome</keyword>
<reference evidence="3 4" key="1">
    <citation type="submission" date="2016-09" db="EMBL/GenBank/DDBJ databases">
        <title>Desulfuribacillus arsenicus sp. nov., an obligately anaerobic, dissimilatory arsenic- and antimonate-reducing bacterium isolated from anoxic sediments.</title>
        <authorList>
            <person name="Abin C.A."/>
            <person name="Hollibaugh J.T."/>
        </authorList>
    </citation>
    <scope>NUCLEOTIDE SEQUENCE [LARGE SCALE GENOMIC DNA]</scope>
    <source>
        <strain evidence="3 4">MLFW-2</strain>
    </source>
</reference>
<dbReference type="NCBIfam" id="TIGR02899">
    <property type="entry name" value="spore_safA"/>
    <property type="match status" value="1"/>
</dbReference>
<dbReference type="PANTHER" id="PTHR33734">
    <property type="entry name" value="LYSM DOMAIN-CONTAINING GPI-ANCHORED PROTEIN 2"/>
    <property type="match status" value="1"/>
</dbReference>
<gene>
    <name evidence="3" type="ORF">BHU72_09260</name>
</gene>
<dbReference type="RefSeq" id="WP_069703110.1">
    <property type="nucleotide sequence ID" value="NZ_MJAT01000038.1"/>
</dbReference>
<dbReference type="Proteomes" id="UP000095255">
    <property type="component" value="Unassembled WGS sequence"/>
</dbReference>
<dbReference type="PROSITE" id="PS51782">
    <property type="entry name" value="LYSM"/>
    <property type="match status" value="1"/>
</dbReference>
<accession>A0A1E5L2S2</accession>
<dbReference type="Pfam" id="PF01476">
    <property type="entry name" value="LysM"/>
    <property type="match status" value="1"/>
</dbReference>
<dbReference type="InterPro" id="IPR014248">
    <property type="entry name" value="Spore_coat_assembly_SafA"/>
</dbReference>
<protein>
    <recommendedName>
        <fullName evidence="2">LysM domain-containing protein</fullName>
    </recommendedName>
</protein>
<dbReference type="SUPFAM" id="SSF54106">
    <property type="entry name" value="LysM domain"/>
    <property type="match status" value="1"/>
</dbReference>
<dbReference type="CDD" id="cd00118">
    <property type="entry name" value="LysM"/>
    <property type="match status" value="1"/>
</dbReference>
<dbReference type="Gene3D" id="3.10.350.10">
    <property type="entry name" value="LysM domain"/>
    <property type="match status" value="1"/>
</dbReference>
<dbReference type="PANTHER" id="PTHR33734:SF22">
    <property type="entry name" value="MEMBRANE-BOUND LYTIC MUREIN TRANSGLYCOSYLASE D"/>
    <property type="match status" value="1"/>
</dbReference>
<evidence type="ECO:0000313" key="4">
    <source>
        <dbReference type="Proteomes" id="UP000095255"/>
    </source>
</evidence>
<dbReference type="AlphaFoldDB" id="A0A1E5L2S2"/>
<feature type="compositionally biased region" description="Basic residues" evidence="1">
    <location>
        <begin position="64"/>
        <end position="83"/>
    </location>
</feature>
<feature type="domain" description="LysM" evidence="2">
    <location>
        <begin position="5"/>
        <end position="50"/>
    </location>
</feature>
<evidence type="ECO:0000259" key="2">
    <source>
        <dbReference type="PROSITE" id="PS51782"/>
    </source>
</evidence>
<evidence type="ECO:0000256" key="1">
    <source>
        <dbReference type="SAM" id="MobiDB-lite"/>
    </source>
</evidence>
<dbReference type="GO" id="GO:0008932">
    <property type="term" value="F:lytic endotransglycosylase activity"/>
    <property type="evidence" value="ECO:0007669"/>
    <property type="project" value="TreeGrafter"/>
</dbReference>
<evidence type="ECO:0000313" key="3">
    <source>
        <dbReference type="EMBL" id="OEH84397.1"/>
    </source>
</evidence>
<dbReference type="SMART" id="SM00257">
    <property type="entry name" value="LysM"/>
    <property type="match status" value="1"/>
</dbReference>
<organism evidence="3 4">
    <name type="scientific">Desulfuribacillus stibiiarsenatis</name>
    <dbReference type="NCBI Taxonomy" id="1390249"/>
    <lineage>
        <taxon>Bacteria</taxon>
        <taxon>Bacillati</taxon>
        <taxon>Bacillota</taxon>
        <taxon>Desulfuribacillia</taxon>
        <taxon>Desulfuribacillales</taxon>
        <taxon>Desulfuribacillaceae</taxon>
        <taxon>Desulfuribacillus</taxon>
    </lineage>
</organism>